<name>A0A411BKR3_9CAUD</name>
<evidence type="ECO:0000256" key="2">
    <source>
        <dbReference type="ARBA" id="ARBA00023009"/>
    </source>
</evidence>
<evidence type="ECO:0000313" key="6">
    <source>
        <dbReference type="Proteomes" id="UP000290327"/>
    </source>
</evidence>
<dbReference type="Pfam" id="PF04860">
    <property type="entry name" value="Phage_portal"/>
    <property type="match status" value="1"/>
</dbReference>
<evidence type="ECO:0000256" key="3">
    <source>
        <dbReference type="ARBA" id="ARBA00023219"/>
    </source>
</evidence>
<gene>
    <name evidence="5" type="ORF">VspSw1_147</name>
</gene>
<dbReference type="Proteomes" id="UP000290327">
    <property type="component" value="Segment"/>
</dbReference>
<keyword evidence="1" id="KW-1188">Viral release from host cell</keyword>
<keyword evidence="2" id="KW-1162">Viral penetration into host cytoplasm</keyword>
<evidence type="ECO:0000313" key="5">
    <source>
        <dbReference type="EMBL" id="QAY02215.1"/>
    </source>
</evidence>
<keyword evidence="3" id="KW-0231">Viral genome packaging</keyword>
<protein>
    <submittedName>
        <fullName evidence="5">Portal protein</fullName>
    </submittedName>
</protein>
<keyword evidence="1" id="KW-0118">Viral capsid assembly</keyword>
<evidence type="ECO:0000256" key="1">
    <source>
        <dbReference type="ARBA" id="ARBA00022950"/>
    </source>
</evidence>
<feature type="region of interest" description="Disordered" evidence="4">
    <location>
        <begin position="378"/>
        <end position="402"/>
    </location>
</feature>
<reference evidence="5 6" key="1">
    <citation type="submission" date="2018-09" db="EMBL/GenBank/DDBJ databases">
        <title>Characterization and complete genomic analysis of VspSw_1.</title>
        <authorList>
            <person name="Chen L."/>
        </authorList>
    </citation>
    <scope>NUCLEOTIDE SEQUENCE [LARGE SCALE GENOMIC DNA]</scope>
</reference>
<keyword evidence="2" id="KW-1171">Viral genome ejection through host cell envelope</keyword>
<dbReference type="EMBL" id="MH925094">
    <property type="protein sequence ID" value="QAY02215.1"/>
    <property type="molecule type" value="Genomic_DNA"/>
</dbReference>
<proteinExistence type="predicted"/>
<evidence type="ECO:0000256" key="4">
    <source>
        <dbReference type="SAM" id="MobiDB-lite"/>
    </source>
</evidence>
<feature type="region of interest" description="Disordered" evidence="4">
    <location>
        <begin position="15"/>
        <end position="34"/>
    </location>
</feature>
<organism evidence="5 6">
    <name type="scientific">Vibrio phage VspSw_1</name>
    <dbReference type="NCBI Taxonomy" id="2484249"/>
    <lineage>
        <taxon>Viruses</taxon>
        <taxon>Duplodnaviria</taxon>
        <taxon>Heunggongvirae</taxon>
        <taxon>Uroviricota</taxon>
        <taxon>Caudoviricetes</taxon>
        <taxon>Demerecviridae</taxon>
        <taxon>Pogseptimavirus</taxon>
        <taxon>Pogseptimavirus VspSw1</taxon>
    </lineage>
</organism>
<keyword evidence="2" id="KW-1160">Virus entry into host cell</keyword>
<feature type="compositionally biased region" description="Gly residues" evidence="4">
    <location>
        <begin position="384"/>
        <end position="393"/>
    </location>
</feature>
<keyword evidence="6" id="KW-1185">Reference proteome</keyword>
<feature type="compositionally biased region" description="Low complexity" evidence="4">
    <location>
        <begin position="25"/>
        <end position="34"/>
    </location>
</feature>
<dbReference type="InterPro" id="IPR006944">
    <property type="entry name" value="Phage/GTA_portal"/>
</dbReference>
<sequence length="402" mass="45999">MGFFDWIKEKINPAQPQIQRREPSSSRSNRRPTTVRNSFRDMEIVNRGVNMLIDSCAEVDFDVQKSRGYTTYGSGIKGKTLDRLLNQRPNLFMDSSTFWRLVYMDFLLEGWAFIYYNEEEQAIYHLPAANMEVYADKKYYINHFLYDGQTKYMPNEIIFIKDNSFNGETSQISGYPRILSALSSIIRKDKLQHFKEKFFDNGTVMGLIIETEQVLNKRLKDREREEIRIDHNVRNGKSNVLILDGGKKAKSLSATNLKELGIEEDLDRFDKEICKALGIPPILLEGGNNANIRPNIDLFYYLTILPIAEKFEKALEFFFGFDIKLDTSDIAALTPDREKESNELSSKVNNGIITGNEAREKLRLEPIDDPLMDKIRIPQNVAGSGTGVSGEEGGAPKKEDNS</sequence>
<accession>A0A411BKR3</accession>